<feature type="region of interest" description="Disordered" evidence="10">
    <location>
        <begin position="1041"/>
        <end position="1081"/>
    </location>
</feature>
<evidence type="ECO:0000256" key="10">
    <source>
        <dbReference type="SAM" id="MobiDB-lite"/>
    </source>
</evidence>
<feature type="transmembrane region" description="Helical" evidence="11">
    <location>
        <begin position="34"/>
        <end position="55"/>
    </location>
</feature>
<keyword evidence="9" id="KW-0175">Coiled coil</keyword>
<dbReference type="Proteomes" id="UP000807716">
    <property type="component" value="Unassembled WGS sequence"/>
</dbReference>
<feature type="transmembrane region" description="Helical" evidence="11">
    <location>
        <begin position="576"/>
        <end position="595"/>
    </location>
</feature>
<gene>
    <name evidence="13" type="ORF">DFQ27_000230</name>
</gene>
<feature type="region of interest" description="Disordered" evidence="10">
    <location>
        <begin position="297"/>
        <end position="347"/>
    </location>
</feature>
<feature type="compositionally biased region" description="Low complexity" evidence="10">
    <location>
        <begin position="1062"/>
        <end position="1081"/>
    </location>
</feature>
<dbReference type="PANTHER" id="PTHR11003">
    <property type="entry name" value="POTASSIUM CHANNEL, SUBFAMILY K"/>
    <property type="match status" value="1"/>
</dbReference>
<reference evidence="13" key="1">
    <citation type="journal article" date="2020" name="Fungal Divers.">
        <title>Resolving the Mortierellaceae phylogeny through synthesis of multi-gene phylogenetics and phylogenomics.</title>
        <authorList>
            <person name="Vandepol N."/>
            <person name="Liber J."/>
            <person name="Desiro A."/>
            <person name="Na H."/>
            <person name="Kennedy M."/>
            <person name="Barry K."/>
            <person name="Grigoriev I.V."/>
            <person name="Miller A.N."/>
            <person name="O'Donnell K."/>
            <person name="Stajich J.E."/>
            <person name="Bonito G."/>
        </authorList>
    </citation>
    <scope>NUCLEOTIDE SEQUENCE</scope>
    <source>
        <strain evidence="13">BC1065</strain>
    </source>
</reference>
<comment type="similarity">
    <text evidence="8">Belongs to the two pore domain potassium channel (TC 1.A.1.8) family.</text>
</comment>
<feature type="compositionally biased region" description="Low complexity" evidence="10">
    <location>
        <begin position="898"/>
        <end position="909"/>
    </location>
</feature>
<feature type="compositionally biased region" description="Basic and acidic residues" evidence="10">
    <location>
        <begin position="491"/>
        <end position="507"/>
    </location>
</feature>
<dbReference type="GO" id="GO:0015271">
    <property type="term" value="F:outward rectifier potassium channel activity"/>
    <property type="evidence" value="ECO:0007669"/>
    <property type="project" value="TreeGrafter"/>
</dbReference>
<evidence type="ECO:0000256" key="11">
    <source>
        <dbReference type="SAM" id="Phobius"/>
    </source>
</evidence>
<feature type="compositionally biased region" description="Polar residues" evidence="10">
    <location>
        <begin position="802"/>
        <end position="828"/>
    </location>
</feature>
<keyword evidence="7 8" id="KW-0407">Ion channel</keyword>
<dbReference type="AlphaFoldDB" id="A0A9P6QGB7"/>
<evidence type="ECO:0000313" key="13">
    <source>
        <dbReference type="EMBL" id="KAG0265980.1"/>
    </source>
</evidence>
<sequence>MVVSADREKALLLKYNATTHTFEDPTVEVPIPHYINALVITALISAVICNIFIFIRFLERHVYLATVLSLVAATIQDILSLAAVIPFCRKFRPSDGYVYDEGFWSMVASMIFSFAATILMSIDLHMTPNFRAKGSGVTHKQRILIVEAMGFCFYLAMGALCIFFIEPGWTFLESLFFAEVTITTIGFGDRVISSTGGRFFVIAYASGGIVLFAVCINGIRYVIMEDLHQRFARLAKIRKAKRDADRQEKIRQRRIQRRLKRLQLAEQRSAGQTTHDSNLEHTTTLYRYFTQWATRRLTQHPSSASPPKSQNIPLQPVGTTPLSVTMGSGNHVPWRHSPTSSPLGLHRVHTVDGTEGTAFQARYGPQISDARGSEPNSTSREGSLRSPPPRDLPSWMSVFQGPTAVQSTEPVEVLTPKDTDSDSMRSTSGSMRTSSGGLTDDELDHADDFHGNDLDSDDNDEDGDGDQERSKSFLSHLNPFRRRKPLNSASRSKERSSSQSSADREREQAYLESMDEYRRRVQLWVAVFIFFWVVGATVFTLIEGWDYATSIYFVFIAFSTIGYGDVVPQTIAGRSFFLGYCLVGVVTVTSLASVVSEVLSKKMRRHVVEAQLKKHRKLVGLQAPLGGDNHPTSPGAPDGATPHDIELGHEQTPQSQAPPPAGHKDDTFLLEDEKQYRANLKRMVKVSEHFHALLHHVLTSSKKGSTDVPKSTGSPVHPFSSHGSPRLQPSTYHTSRSTSNLNDSSSAAPSWQEAGHETKRSIYEYLNDTEDNPSISRDLDIVREVASSVGVWHPQVTERSGRSQVRGLTSSTETYHGSPSHSGRLSTSEQLQIMEWPVVRTTSPTSESAAPTVSNTHSRNNSHPKHSRSSSTHIFPPMHHRVDQILRTSKEYQHKRSSSIPERSSSEPPVDSLPSDSHLSANAIHHRHLDQGLLHPSPEEQHIIKIDSKVFSQLCAYADDCQQMVRDFEVTLDRLLAWEKREQKLQRRRQKTCARQEALLQEREERLASMRGRRGELDEELDEEQELIKVTRRALKLLQENPVGGITSTSRRSSAAEGTPGASRSASTTEAELTTETQVET</sequence>
<organism evidence="13 14">
    <name type="scientific">Actinomortierella ambigua</name>
    <dbReference type="NCBI Taxonomy" id="1343610"/>
    <lineage>
        <taxon>Eukaryota</taxon>
        <taxon>Fungi</taxon>
        <taxon>Fungi incertae sedis</taxon>
        <taxon>Mucoromycota</taxon>
        <taxon>Mortierellomycotina</taxon>
        <taxon>Mortierellomycetes</taxon>
        <taxon>Mortierellales</taxon>
        <taxon>Mortierellaceae</taxon>
        <taxon>Actinomortierella</taxon>
    </lineage>
</organism>
<feature type="transmembrane region" description="Helical" evidence="11">
    <location>
        <begin position="547"/>
        <end position="564"/>
    </location>
</feature>
<dbReference type="PRINTS" id="PR01333">
    <property type="entry name" value="2POREKCHANEL"/>
</dbReference>
<evidence type="ECO:0000256" key="9">
    <source>
        <dbReference type="SAM" id="Coils"/>
    </source>
</evidence>
<evidence type="ECO:0000256" key="8">
    <source>
        <dbReference type="RuleBase" id="RU003857"/>
    </source>
</evidence>
<protein>
    <recommendedName>
        <fullName evidence="12">Potassium channel domain-containing protein</fullName>
    </recommendedName>
</protein>
<accession>A0A9P6QGB7</accession>
<feature type="compositionally biased region" description="Low complexity" evidence="10">
    <location>
        <begin position="424"/>
        <end position="437"/>
    </location>
</feature>
<evidence type="ECO:0000256" key="5">
    <source>
        <dbReference type="ARBA" id="ARBA00023065"/>
    </source>
</evidence>
<evidence type="ECO:0000259" key="12">
    <source>
        <dbReference type="Pfam" id="PF07885"/>
    </source>
</evidence>
<dbReference type="SUPFAM" id="SSF81324">
    <property type="entry name" value="Voltage-gated potassium channels"/>
    <property type="match status" value="2"/>
</dbReference>
<proteinExistence type="inferred from homology"/>
<evidence type="ECO:0000256" key="1">
    <source>
        <dbReference type="ARBA" id="ARBA00004141"/>
    </source>
</evidence>
<evidence type="ECO:0000256" key="7">
    <source>
        <dbReference type="ARBA" id="ARBA00023303"/>
    </source>
</evidence>
<evidence type="ECO:0000256" key="6">
    <source>
        <dbReference type="ARBA" id="ARBA00023136"/>
    </source>
</evidence>
<feature type="transmembrane region" description="Helical" evidence="11">
    <location>
        <begin position="103"/>
        <end position="122"/>
    </location>
</feature>
<dbReference type="GO" id="GO:0022841">
    <property type="term" value="F:potassium ion leak channel activity"/>
    <property type="evidence" value="ECO:0007669"/>
    <property type="project" value="TreeGrafter"/>
</dbReference>
<evidence type="ECO:0000256" key="2">
    <source>
        <dbReference type="ARBA" id="ARBA00022448"/>
    </source>
</evidence>
<feature type="region of interest" description="Disordered" evidence="10">
    <location>
        <begin position="623"/>
        <end position="666"/>
    </location>
</feature>
<dbReference type="Gene3D" id="1.10.287.70">
    <property type="match status" value="2"/>
</dbReference>
<feature type="compositionally biased region" description="Low complexity" evidence="10">
    <location>
        <begin position="734"/>
        <end position="746"/>
    </location>
</feature>
<feature type="compositionally biased region" description="Low complexity" evidence="10">
    <location>
        <begin position="841"/>
        <end position="854"/>
    </location>
</feature>
<dbReference type="InterPro" id="IPR013099">
    <property type="entry name" value="K_chnl_dom"/>
</dbReference>
<evidence type="ECO:0000256" key="3">
    <source>
        <dbReference type="ARBA" id="ARBA00022692"/>
    </source>
</evidence>
<dbReference type="OrthoDB" id="297496at2759"/>
<feature type="transmembrane region" description="Helical" evidence="11">
    <location>
        <begin position="143"/>
        <end position="165"/>
    </location>
</feature>
<dbReference type="GO" id="GO:0030322">
    <property type="term" value="P:stabilization of membrane potential"/>
    <property type="evidence" value="ECO:0007669"/>
    <property type="project" value="TreeGrafter"/>
</dbReference>
<dbReference type="Pfam" id="PF07885">
    <property type="entry name" value="Ion_trans_2"/>
    <property type="match status" value="2"/>
</dbReference>
<feature type="region of interest" description="Disordered" evidence="10">
    <location>
        <begin position="797"/>
        <end position="828"/>
    </location>
</feature>
<keyword evidence="2 8" id="KW-0813">Transport</keyword>
<feature type="transmembrane region" description="Helical" evidence="11">
    <location>
        <begin position="199"/>
        <end position="223"/>
    </location>
</feature>
<evidence type="ECO:0000256" key="4">
    <source>
        <dbReference type="ARBA" id="ARBA00022989"/>
    </source>
</evidence>
<dbReference type="GO" id="GO:0005886">
    <property type="term" value="C:plasma membrane"/>
    <property type="evidence" value="ECO:0007669"/>
    <property type="project" value="TreeGrafter"/>
</dbReference>
<feature type="region of interest" description="Disordered" evidence="10">
    <location>
        <begin position="701"/>
        <end position="755"/>
    </location>
</feature>
<feature type="transmembrane region" description="Helical" evidence="11">
    <location>
        <begin position="62"/>
        <end position="83"/>
    </location>
</feature>
<feature type="region of interest" description="Disordered" evidence="10">
    <location>
        <begin position="890"/>
        <end position="918"/>
    </location>
</feature>
<evidence type="ECO:0000313" key="14">
    <source>
        <dbReference type="Proteomes" id="UP000807716"/>
    </source>
</evidence>
<keyword evidence="14" id="KW-1185">Reference proteome</keyword>
<keyword evidence="6 11" id="KW-0472">Membrane</keyword>
<feature type="transmembrane region" description="Helical" evidence="11">
    <location>
        <begin position="523"/>
        <end position="541"/>
    </location>
</feature>
<feature type="coiled-coil region" evidence="9">
    <location>
        <begin position="1000"/>
        <end position="1041"/>
    </location>
</feature>
<feature type="compositionally biased region" description="Polar residues" evidence="10">
    <location>
        <begin position="701"/>
        <end position="714"/>
    </location>
</feature>
<feature type="compositionally biased region" description="Polar residues" evidence="10">
    <location>
        <begin position="299"/>
        <end position="328"/>
    </location>
</feature>
<feature type="compositionally biased region" description="Polar residues" evidence="10">
    <location>
        <begin position="721"/>
        <end position="733"/>
    </location>
</feature>
<name>A0A9P6QGB7_9FUNG</name>
<comment type="caution">
    <text evidence="13">The sequence shown here is derived from an EMBL/GenBank/DDBJ whole genome shotgun (WGS) entry which is preliminary data.</text>
</comment>
<dbReference type="PANTHER" id="PTHR11003:SF291">
    <property type="entry name" value="IP11374P"/>
    <property type="match status" value="1"/>
</dbReference>
<keyword evidence="3 8" id="KW-0812">Transmembrane</keyword>
<keyword evidence="4 11" id="KW-1133">Transmembrane helix</keyword>
<keyword evidence="5 8" id="KW-0406">Ion transport</keyword>
<feature type="region of interest" description="Disordered" evidence="10">
    <location>
        <begin position="840"/>
        <end position="878"/>
    </location>
</feature>
<comment type="subcellular location">
    <subcellularLocation>
        <location evidence="1">Membrane</location>
        <topology evidence="1">Multi-pass membrane protein</topology>
    </subcellularLocation>
</comment>
<dbReference type="EMBL" id="JAAAJB010000103">
    <property type="protein sequence ID" value="KAG0265980.1"/>
    <property type="molecule type" value="Genomic_DNA"/>
</dbReference>
<feature type="compositionally biased region" description="Acidic residues" evidence="10">
    <location>
        <begin position="454"/>
        <end position="465"/>
    </location>
</feature>
<feature type="domain" description="Potassium channel" evidence="12">
    <location>
        <begin position="528"/>
        <end position="600"/>
    </location>
</feature>
<feature type="region of interest" description="Disordered" evidence="10">
    <location>
        <begin position="364"/>
        <end position="507"/>
    </location>
</feature>
<feature type="domain" description="Potassium channel" evidence="12">
    <location>
        <begin position="151"/>
        <end position="220"/>
    </location>
</feature>
<dbReference type="InterPro" id="IPR003280">
    <property type="entry name" value="2pore_dom_K_chnl"/>
</dbReference>